<dbReference type="RefSeq" id="WP_110796521.1">
    <property type="nucleotide sequence ID" value="NZ_KZ826487.1"/>
</dbReference>
<dbReference type="Pfam" id="PF00877">
    <property type="entry name" value="NLPC_P60"/>
    <property type="match status" value="1"/>
</dbReference>
<dbReference type="GO" id="GO:0006508">
    <property type="term" value="P:proteolysis"/>
    <property type="evidence" value="ECO:0007669"/>
    <property type="project" value="UniProtKB-KW"/>
</dbReference>
<dbReference type="SUPFAM" id="SSF54001">
    <property type="entry name" value="Cysteine proteinases"/>
    <property type="match status" value="1"/>
</dbReference>
<dbReference type="InterPro" id="IPR000064">
    <property type="entry name" value="NLP_P60_dom"/>
</dbReference>
<feature type="domain" description="NlpC/P60" evidence="5">
    <location>
        <begin position="163"/>
        <end position="287"/>
    </location>
</feature>
<dbReference type="PROSITE" id="PS51935">
    <property type="entry name" value="NLPC_P60"/>
    <property type="match status" value="1"/>
</dbReference>
<dbReference type="OrthoDB" id="9813368at2"/>
<evidence type="ECO:0000256" key="4">
    <source>
        <dbReference type="ARBA" id="ARBA00022807"/>
    </source>
</evidence>
<organism evidence="6 7">
    <name type="scientific">Litorivita pollutaquae</name>
    <dbReference type="NCBI Taxonomy" id="2200892"/>
    <lineage>
        <taxon>Bacteria</taxon>
        <taxon>Pseudomonadati</taxon>
        <taxon>Pseudomonadota</taxon>
        <taxon>Alphaproteobacteria</taxon>
        <taxon>Rhodobacterales</taxon>
        <taxon>Paracoccaceae</taxon>
        <taxon>Litorivita</taxon>
    </lineage>
</organism>
<comment type="similarity">
    <text evidence="1">Belongs to the peptidase C40 family.</text>
</comment>
<reference evidence="6 7" key="1">
    <citation type="submission" date="2018-05" db="EMBL/GenBank/DDBJ databases">
        <title>Oceanovita maritima gen. nov., sp. nov., a marine bacterium in the family Rhodobacteraceae isolated from surface seawater of Lundu port Xiamen, China.</title>
        <authorList>
            <person name="Hetharua B.H."/>
            <person name="Min D."/>
            <person name="Liao H."/>
            <person name="Tian Y."/>
        </authorList>
    </citation>
    <scope>NUCLEOTIDE SEQUENCE [LARGE SCALE GENOMIC DNA]</scope>
    <source>
        <strain evidence="6 7">FSX-11</strain>
    </source>
</reference>
<dbReference type="InterPro" id="IPR038765">
    <property type="entry name" value="Papain-like_cys_pep_sf"/>
</dbReference>
<keyword evidence="2" id="KW-0645">Protease</keyword>
<dbReference type="AlphaFoldDB" id="A0A2V4MS56"/>
<dbReference type="InterPro" id="IPR041382">
    <property type="entry name" value="SH3_16"/>
</dbReference>
<evidence type="ECO:0000313" key="7">
    <source>
        <dbReference type="Proteomes" id="UP000248012"/>
    </source>
</evidence>
<comment type="caution">
    <text evidence="6">The sequence shown here is derived from an EMBL/GenBank/DDBJ whole genome shotgun (WGS) entry which is preliminary data.</text>
</comment>
<evidence type="ECO:0000313" key="6">
    <source>
        <dbReference type="EMBL" id="PYC46998.1"/>
    </source>
</evidence>
<dbReference type="Pfam" id="PF18348">
    <property type="entry name" value="SH3_16"/>
    <property type="match status" value="1"/>
</dbReference>
<protein>
    <submittedName>
        <fullName evidence="6">NLP/P60 hydrolase</fullName>
    </submittedName>
</protein>
<evidence type="ECO:0000256" key="3">
    <source>
        <dbReference type="ARBA" id="ARBA00022801"/>
    </source>
</evidence>
<evidence type="ECO:0000259" key="5">
    <source>
        <dbReference type="PROSITE" id="PS51935"/>
    </source>
</evidence>
<dbReference type="EMBL" id="QFVT01000008">
    <property type="protein sequence ID" value="PYC46998.1"/>
    <property type="molecule type" value="Genomic_DNA"/>
</dbReference>
<proteinExistence type="inferred from homology"/>
<keyword evidence="3 6" id="KW-0378">Hydrolase</keyword>
<sequence length="287" mass="30906">MSTPRGDTLCEKPDPRMWPANGRVALETLRGHIEGVRFTAGTARQITAPLADLLIAPEGARERQLLVGQEVLCLEEQDGWAFVQNARDGYVGYVAATQLGDVTPATHWIAARASHAYDRPDFKTRERAALSHGARLALRHDDGTERFAATNHGYVPRTHLRPVADYETDPAAVAERLLGTPYLWGGNSSYGIDCSGLVQAAFGACGIAAPADSDMQAESFGAAIQIGSAPQRNDVLFWKGHVAIALGDGRIIHANAHHMAVAYEHLPEAIARIKAQDGGPIIAHRRA</sequence>
<dbReference type="InterPro" id="IPR051202">
    <property type="entry name" value="Peptidase_C40"/>
</dbReference>
<dbReference type="PANTHER" id="PTHR47053:SF1">
    <property type="entry name" value="MUREIN DD-ENDOPEPTIDASE MEPH-RELATED"/>
    <property type="match status" value="1"/>
</dbReference>
<evidence type="ECO:0000256" key="2">
    <source>
        <dbReference type="ARBA" id="ARBA00022670"/>
    </source>
</evidence>
<name>A0A2V4MS56_9RHOB</name>
<keyword evidence="4" id="KW-0788">Thiol protease</keyword>
<keyword evidence="7" id="KW-1185">Reference proteome</keyword>
<accession>A0A2V4MS56</accession>
<dbReference type="PANTHER" id="PTHR47053">
    <property type="entry name" value="MUREIN DD-ENDOPEPTIDASE MEPH-RELATED"/>
    <property type="match status" value="1"/>
</dbReference>
<dbReference type="Proteomes" id="UP000248012">
    <property type="component" value="Unassembled WGS sequence"/>
</dbReference>
<dbReference type="GO" id="GO:0008234">
    <property type="term" value="F:cysteine-type peptidase activity"/>
    <property type="evidence" value="ECO:0007669"/>
    <property type="project" value="UniProtKB-KW"/>
</dbReference>
<evidence type="ECO:0000256" key="1">
    <source>
        <dbReference type="ARBA" id="ARBA00007074"/>
    </source>
</evidence>
<dbReference type="Gene3D" id="3.90.1720.10">
    <property type="entry name" value="endopeptidase domain like (from Nostoc punctiforme)"/>
    <property type="match status" value="1"/>
</dbReference>
<gene>
    <name evidence="6" type="ORF">DI396_12315</name>
</gene>